<keyword evidence="3 8" id="KW-0072">Autophagy</keyword>
<evidence type="ECO:0000256" key="3">
    <source>
        <dbReference type="ARBA" id="ARBA00023006"/>
    </source>
</evidence>
<dbReference type="Proteomes" id="UP000319731">
    <property type="component" value="Unassembled WGS sequence"/>
</dbReference>
<organism evidence="9 10">
    <name type="scientific">Synchytrium microbalum</name>
    <dbReference type="NCBI Taxonomy" id="1806994"/>
    <lineage>
        <taxon>Eukaryota</taxon>
        <taxon>Fungi</taxon>
        <taxon>Fungi incertae sedis</taxon>
        <taxon>Chytridiomycota</taxon>
        <taxon>Chytridiomycota incertae sedis</taxon>
        <taxon>Chytridiomycetes</taxon>
        <taxon>Synchytriales</taxon>
        <taxon>Synchytriaceae</taxon>
        <taxon>Synchytrium</taxon>
    </lineage>
</organism>
<evidence type="ECO:0000256" key="8">
    <source>
        <dbReference type="RuleBase" id="RU004384"/>
    </source>
</evidence>
<dbReference type="PANTHER" id="PTHR10969">
    <property type="entry name" value="MICROTUBULE-ASSOCIATED PROTEINS 1A/1B LIGHT CHAIN 3-RELATED"/>
    <property type="match status" value="1"/>
</dbReference>
<keyword evidence="6" id="KW-0968">Cytoplasmic vesicle</keyword>
<name>A0A507BX21_9FUNG</name>
<reference evidence="9 10" key="1">
    <citation type="journal article" date="2019" name="Sci. Rep.">
        <title>Comparative genomics of chytrid fungi reveal insights into the obligate biotrophic and pathogenic lifestyle of Synchytrium endobioticum.</title>
        <authorList>
            <person name="van de Vossenberg B.T.L.H."/>
            <person name="Warris S."/>
            <person name="Nguyen H.D.T."/>
            <person name="van Gent-Pelzer M.P.E."/>
            <person name="Joly D.L."/>
            <person name="van de Geest H.C."/>
            <person name="Bonants P.J.M."/>
            <person name="Smith D.S."/>
            <person name="Levesque C.A."/>
            <person name="van der Lee T.A.J."/>
        </authorList>
    </citation>
    <scope>NUCLEOTIDE SEQUENCE [LARGE SCALE GENOMIC DNA]</scope>
    <source>
        <strain evidence="9 10">JEL517</strain>
    </source>
</reference>
<comment type="subcellular location">
    <subcellularLocation>
        <location evidence="1">Cytoplasmic vesicle</location>
        <location evidence="1">Autophagosome membrane</location>
        <topology evidence="1">Lipid-anchor</topology>
    </subcellularLocation>
</comment>
<keyword evidence="5 7" id="KW-0449">Lipoprotein</keyword>
<dbReference type="GO" id="GO:0000421">
    <property type="term" value="C:autophagosome membrane"/>
    <property type="evidence" value="ECO:0007669"/>
    <property type="project" value="UniProtKB-SubCell"/>
</dbReference>
<protein>
    <recommendedName>
        <fullName evidence="8">Autophagy-related protein</fullName>
    </recommendedName>
</protein>
<evidence type="ECO:0000256" key="6">
    <source>
        <dbReference type="ARBA" id="ARBA00023329"/>
    </source>
</evidence>
<dbReference type="GeneID" id="42007346"/>
<evidence type="ECO:0000256" key="4">
    <source>
        <dbReference type="ARBA" id="ARBA00023136"/>
    </source>
</evidence>
<evidence type="ECO:0000313" key="9">
    <source>
        <dbReference type="EMBL" id="TPX30286.1"/>
    </source>
</evidence>
<dbReference type="AlphaFoldDB" id="A0A507BX21"/>
<evidence type="ECO:0000256" key="2">
    <source>
        <dbReference type="ARBA" id="ARBA00007293"/>
    </source>
</evidence>
<dbReference type="SUPFAM" id="SSF54236">
    <property type="entry name" value="Ubiquitin-like"/>
    <property type="match status" value="1"/>
</dbReference>
<evidence type="ECO:0000256" key="5">
    <source>
        <dbReference type="ARBA" id="ARBA00023288"/>
    </source>
</evidence>
<feature type="lipid moiety-binding region" description="Phosphatidylserine amidated glycine; alternate" evidence="7">
    <location>
        <position position="59"/>
    </location>
</feature>
<dbReference type="GO" id="GO:0006914">
    <property type="term" value="P:autophagy"/>
    <property type="evidence" value="ECO:0007669"/>
    <property type="project" value="UniProtKB-KW"/>
</dbReference>
<proteinExistence type="inferred from homology"/>
<dbReference type="GO" id="GO:0031410">
    <property type="term" value="C:cytoplasmic vesicle"/>
    <property type="evidence" value="ECO:0007669"/>
    <property type="project" value="UniProtKB-KW"/>
</dbReference>
<evidence type="ECO:0000313" key="10">
    <source>
        <dbReference type="Proteomes" id="UP000319731"/>
    </source>
</evidence>
<comment type="similarity">
    <text evidence="2 8">Belongs to the ATG8 family.</text>
</comment>
<dbReference type="RefSeq" id="XP_031021977.1">
    <property type="nucleotide sequence ID" value="XM_031172049.1"/>
</dbReference>
<dbReference type="EMBL" id="QEAO01000078">
    <property type="protein sequence ID" value="TPX30286.1"/>
    <property type="molecule type" value="Genomic_DNA"/>
</dbReference>
<comment type="caution">
    <text evidence="9">The sequence shown here is derived from an EMBL/GenBank/DDBJ whole genome shotgun (WGS) entry which is preliminary data.</text>
</comment>
<evidence type="ECO:0000256" key="1">
    <source>
        <dbReference type="ARBA" id="ARBA00004512"/>
    </source>
</evidence>
<dbReference type="OrthoDB" id="6738456at2759"/>
<keyword evidence="4" id="KW-0472">Membrane</keyword>
<dbReference type="InterPro" id="IPR004241">
    <property type="entry name" value="Atg8-like"/>
</dbReference>
<keyword evidence="10" id="KW-1185">Reference proteome</keyword>
<dbReference type="InterPro" id="IPR029071">
    <property type="entry name" value="Ubiquitin-like_domsf"/>
</dbReference>
<dbReference type="STRING" id="1806994.A0A507BX21"/>
<sequence>MTVLRKRIKLDPRRGMFLLVGIENTVMPASSASLSRIYNEHRDEDGFLYMTIALENAFGQSSLF</sequence>
<gene>
    <name evidence="9" type="ORF">SmJEL517_g06123</name>
</gene>
<dbReference type="Pfam" id="PF02991">
    <property type="entry name" value="ATG8"/>
    <property type="match status" value="1"/>
</dbReference>
<dbReference type="Gene3D" id="3.10.20.90">
    <property type="entry name" value="Phosphatidylinositol 3-kinase Catalytic Subunit, Chain A, domain 1"/>
    <property type="match status" value="1"/>
</dbReference>
<accession>A0A507BX21</accession>
<evidence type="ECO:0000256" key="7">
    <source>
        <dbReference type="PIRSR" id="PIRSR604241-50"/>
    </source>
</evidence>